<evidence type="ECO:0000256" key="2">
    <source>
        <dbReference type="ARBA" id="ARBA00022692"/>
    </source>
</evidence>
<proteinExistence type="predicted"/>
<evidence type="ECO:0000256" key="3">
    <source>
        <dbReference type="ARBA" id="ARBA00022989"/>
    </source>
</evidence>
<keyword evidence="3 5" id="KW-1133">Transmembrane helix</keyword>
<dbReference type="InterPro" id="IPR006694">
    <property type="entry name" value="Fatty_acid_hydroxylase"/>
</dbReference>
<sequence length="259" mass="28472">MQSVLAHLSRLPLDIARLALWLVLLSALFVPLERWLALRRAKLPGRVLAMDLGWYLLNGLLPAAILGMLMSLVAVVTQAVVPSALAATLGALPMVVKLPLSVLIAEAGFYWGHRLSHQIPWLWRLHAVHHQPEHLYFLVNTHAHPGDIIVTRMFGLLPLYILGLAGASLSGAATPALVIVIGTVWGFFIHSNLRVRLGPLEWLIATPGFHHWHHTSAGPYNRNFAPTLPLMDKLFGTLHLPPTWPAGYGLGEPPRPDSD</sequence>
<reference evidence="7 8" key="1">
    <citation type="submission" date="2020-07" db="EMBL/GenBank/DDBJ databases">
        <title>Novel species isolated from subtropical streams in China.</title>
        <authorList>
            <person name="Lu H."/>
        </authorList>
    </citation>
    <scope>NUCLEOTIDE SEQUENCE [LARGE SCALE GENOMIC DNA]</scope>
    <source>
        <strain evidence="7 8">LX47W</strain>
    </source>
</reference>
<feature type="transmembrane region" description="Helical" evidence="5">
    <location>
        <begin position="15"/>
        <end position="32"/>
    </location>
</feature>
<comment type="caution">
    <text evidence="7">The sequence shown here is derived from an EMBL/GenBank/DDBJ whole genome shotgun (WGS) entry which is preliminary data.</text>
</comment>
<protein>
    <submittedName>
        <fullName evidence="7">Sterol desaturase family protein</fullName>
    </submittedName>
</protein>
<evidence type="ECO:0000256" key="5">
    <source>
        <dbReference type="SAM" id="Phobius"/>
    </source>
</evidence>
<accession>A0A7W2FDU9</accession>
<organism evidence="7 8">
    <name type="scientific">Rugamonas apoptosis</name>
    <dbReference type="NCBI Taxonomy" id="2758570"/>
    <lineage>
        <taxon>Bacteria</taxon>
        <taxon>Pseudomonadati</taxon>
        <taxon>Pseudomonadota</taxon>
        <taxon>Betaproteobacteria</taxon>
        <taxon>Burkholderiales</taxon>
        <taxon>Oxalobacteraceae</taxon>
        <taxon>Telluria group</taxon>
        <taxon>Rugamonas</taxon>
    </lineage>
</organism>
<keyword evidence="8" id="KW-1185">Reference proteome</keyword>
<evidence type="ECO:0000256" key="4">
    <source>
        <dbReference type="ARBA" id="ARBA00023136"/>
    </source>
</evidence>
<gene>
    <name evidence="7" type="ORF">H3H39_22675</name>
</gene>
<dbReference type="GO" id="GO:0016020">
    <property type="term" value="C:membrane"/>
    <property type="evidence" value="ECO:0007669"/>
    <property type="project" value="UniProtKB-SubCell"/>
</dbReference>
<keyword evidence="2 5" id="KW-0812">Transmembrane</keyword>
<dbReference type="InterPro" id="IPR050307">
    <property type="entry name" value="Sterol_Desaturase_Related"/>
</dbReference>
<feature type="transmembrane region" description="Helical" evidence="5">
    <location>
        <begin position="52"/>
        <end position="77"/>
    </location>
</feature>
<dbReference type="EMBL" id="JACEZU010000013">
    <property type="protein sequence ID" value="MBA5689858.1"/>
    <property type="molecule type" value="Genomic_DNA"/>
</dbReference>
<keyword evidence="4 5" id="KW-0472">Membrane</keyword>
<dbReference type="GO" id="GO:0008610">
    <property type="term" value="P:lipid biosynthetic process"/>
    <property type="evidence" value="ECO:0007669"/>
    <property type="project" value="InterPro"/>
</dbReference>
<evidence type="ECO:0000259" key="6">
    <source>
        <dbReference type="Pfam" id="PF04116"/>
    </source>
</evidence>
<dbReference type="GO" id="GO:0005506">
    <property type="term" value="F:iron ion binding"/>
    <property type="evidence" value="ECO:0007669"/>
    <property type="project" value="InterPro"/>
</dbReference>
<evidence type="ECO:0000313" key="8">
    <source>
        <dbReference type="Proteomes" id="UP000573499"/>
    </source>
</evidence>
<name>A0A7W2FDU9_9BURK</name>
<dbReference type="GO" id="GO:0016491">
    <property type="term" value="F:oxidoreductase activity"/>
    <property type="evidence" value="ECO:0007669"/>
    <property type="project" value="InterPro"/>
</dbReference>
<comment type="subcellular location">
    <subcellularLocation>
        <location evidence="1">Membrane</location>
    </subcellularLocation>
</comment>
<evidence type="ECO:0000256" key="1">
    <source>
        <dbReference type="ARBA" id="ARBA00004370"/>
    </source>
</evidence>
<dbReference type="Proteomes" id="UP000573499">
    <property type="component" value="Unassembled WGS sequence"/>
</dbReference>
<feature type="domain" description="Fatty acid hydroxylase" evidence="6">
    <location>
        <begin position="100"/>
        <end position="237"/>
    </location>
</feature>
<dbReference type="AlphaFoldDB" id="A0A7W2FDU9"/>
<feature type="transmembrane region" description="Helical" evidence="5">
    <location>
        <begin position="159"/>
        <end position="188"/>
    </location>
</feature>
<feature type="transmembrane region" description="Helical" evidence="5">
    <location>
        <begin position="83"/>
        <end position="105"/>
    </location>
</feature>
<dbReference type="PANTHER" id="PTHR11863">
    <property type="entry name" value="STEROL DESATURASE"/>
    <property type="match status" value="1"/>
</dbReference>
<evidence type="ECO:0000313" key="7">
    <source>
        <dbReference type="EMBL" id="MBA5689858.1"/>
    </source>
</evidence>
<dbReference type="Pfam" id="PF04116">
    <property type="entry name" value="FA_hydroxylase"/>
    <property type="match status" value="1"/>
</dbReference>